<dbReference type="PRINTS" id="PR02008">
    <property type="entry name" value="RCMTFAMILY"/>
</dbReference>
<keyword evidence="2 5" id="KW-0808">Transferase</keyword>
<proteinExistence type="inferred from homology"/>
<dbReference type="Proteomes" id="UP000484164">
    <property type="component" value="Unassembled WGS sequence"/>
</dbReference>
<dbReference type="GO" id="GO:0008173">
    <property type="term" value="F:RNA methyltransferase activity"/>
    <property type="evidence" value="ECO:0007669"/>
    <property type="project" value="InterPro"/>
</dbReference>
<keyword evidence="4 5" id="KW-0694">RNA-binding</keyword>
<evidence type="ECO:0000256" key="5">
    <source>
        <dbReference type="PROSITE-ProRule" id="PRU01023"/>
    </source>
</evidence>
<comment type="caution">
    <text evidence="5">Lacks conserved residue(s) required for the propagation of feature annotation.</text>
</comment>
<name>A0A6L3ZHZ9_9FLAO</name>
<dbReference type="InterPro" id="IPR054728">
    <property type="entry name" value="RsmB-like_ferredoxin"/>
</dbReference>
<dbReference type="PANTHER" id="PTHR22807:SF53">
    <property type="entry name" value="RIBOSOMAL RNA SMALL SUBUNIT METHYLTRANSFERASE B-RELATED"/>
    <property type="match status" value="1"/>
</dbReference>
<dbReference type="GO" id="GO:0001510">
    <property type="term" value="P:RNA methylation"/>
    <property type="evidence" value="ECO:0007669"/>
    <property type="project" value="InterPro"/>
</dbReference>
<gene>
    <name evidence="7" type="ORF">F8C82_04330</name>
</gene>
<evidence type="ECO:0000256" key="3">
    <source>
        <dbReference type="ARBA" id="ARBA00022691"/>
    </source>
</evidence>
<dbReference type="Gene3D" id="3.40.50.150">
    <property type="entry name" value="Vaccinia Virus protein VP39"/>
    <property type="match status" value="1"/>
</dbReference>
<comment type="similarity">
    <text evidence="5">Belongs to the class I-like SAM-binding methyltransferase superfamily. RsmB/NOP family.</text>
</comment>
<dbReference type="PROSITE" id="PS51686">
    <property type="entry name" value="SAM_MT_RSMB_NOP"/>
    <property type="match status" value="1"/>
</dbReference>
<reference evidence="7 8" key="1">
    <citation type="submission" date="2019-10" db="EMBL/GenBank/DDBJ databases">
        <title>Genome sequence of Phaeocystidibacter marisrubri JCM30614 (type strain).</title>
        <authorList>
            <person name="Bowman J.P."/>
        </authorList>
    </citation>
    <scope>NUCLEOTIDE SEQUENCE [LARGE SCALE GENOMIC DNA]</scope>
    <source>
        <strain evidence="7 8">JCM 30614</strain>
    </source>
</reference>
<comment type="caution">
    <text evidence="7">The sequence shown here is derived from an EMBL/GenBank/DDBJ whole genome shotgun (WGS) entry which is preliminary data.</text>
</comment>
<dbReference type="OrthoDB" id="9810297at2"/>
<dbReference type="AlphaFoldDB" id="A0A6L3ZHZ9"/>
<sequence>MRMFPNTVAGVIEALETSFGKGIYADKVVERILRSNKKWGSRDRSFVAEHTYEIVRNWRFLWWLLDMEPSTKRKSLWKLVGVYFLWKGIDLPDWPKFDSIRDFDLPSRLAELPKNIGIEESFPEWFNERAENELGGNWAAIAHNLNVPAYVILRVNTLKSHRADVMEELREAGHTVTELPDSEIGIILEGRPRLNHLPAFQEGRIEVQDGGSQQIAPFTGVTAGQKVIDACAGAGGKTLHLAEMMKNRGSIVSMDIEERKLGELEKRAQRSGINIVKTHPIDSRTTISKYEHWADTLLLDVPCSGTGVIKRDPDTKWKLQPEHLERTLEIQADILERYSNMLRPGGTLVYATCSIFKSENEDQVRNFLENHPEYTLEQEERVNPCEYGDGFYMARLIKND</sequence>
<evidence type="ECO:0000313" key="8">
    <source>
        <dbReference type="Proteomes" id="UP000484164"/>
    </source>
</evidence>
<accession>A0A6L3ZHZ9</accession>
<dbReference type="PANTHER" id="PTHR22807">
    <property type="entry name" value="NOP2 YEAST -RELATED NOL1/NOP2/FMU SUN DOMAIN-CONTAINING"/>
    <property type="match status" value="1"/>
</dbReference>
<dbReference type="Pfam" id="PF22458">
    <property type="entry name" value="RsmF-B_ferredox"/>
    <property type="match status" value="1"/>
</dbReference>
<dbReference type="CDD" id="cd02440">
    <property type="entry name" value="AdoMet_MTases"/>
    <property type="match status" value="1"/>
</dbReference>
<evidence type="ECO:0000256" key="4">
    <source>
        <dbReference type="ARBA" id="ARBA00022884"/>
    </source>
</evidence>
<keyword evidence="3 5" id="KW-0949">S-adenosyl-L-methionine</keyword>
<evidence type="ECO:0000256" key="2">
    <source>
        <dbReference type="ARBA" id="ARBA00022679"/>
    </source>
</evidence>
<dbReference type="RefSeq" id="WP_151692325.1">
    <property type="nucleotide sequence ID" value="NZ_BMGX01000002.1"/>
</dbReference>
<dbReference type="InterPro" id="IPR029063">
    <property type="entry name" value="SAM-dependent_MTases_sf"/>
</dbReference>
<organism evidence="7 8">
    <name type="scientific">Phaeocystidibacter marisrubri</name>
    <dbReference type="NCBI Taxonomy" id="1577780"/>
    <lineage>
        <taxon>Bacteria</taxon>
        <taxon>Pseudomonadati</taxon>
        <taxon>Bacteroidota</taxon>
        <taxon>Flavobacteriia</taxon>
        <taxon>Flavobacteriales</taxon>
        <taxon>Phaeocystidibacteraceae</taxon>
        <taxon>Phaeocystidibacter</taxon>
    </lineage>
</organism>
<feature type="binding site" evidence="5">
    <location>
        <position position="282"/>
    </location>
    <ligand>
        <name>S-adenosyl-L-methionine</name>
        <dbReference type="ChEBI" id="CHEBI:59789"/>
    </ligand>
</feature>
<evidence type="ECO:0000259" key="6">
    <source>
        <dbReference type="PROSITE" id="PS51686"/>
    </source>
</evidence>
<dbReference type="Pfam" id="PF01189">
    <property type="entry name" value="Methyltr_RsmB-F"/>
    <property type="match status" value="1"/>
</dbReference>
<feature type="binding site" evidence="5">
    <location>
        <position position="300"/>
    </location>
    <ligand>
        <name>S-adenosyl-L-methionine</name>
        <dbReference type="ChEBI" id="CHEBI:59789"/>
    </ligand>
</feature>
<protein>
    <submittedName>
        <fullName evidence="7">Methyltransferase domain-containing protein</fullName>
    </submittedName>
</protein>
<dbReference type="InterPro" id="IPR023267">
    <property type="entry name" value="RCMT"/>
</dbReference>
<evidence type="ECO:0000313" key="7">
    <source>
        <dbReference type="EMBL" id="KAB2817636.1"/>
    </source>
</evidence>
<feature type="active site" description="Nucleophile" evidence="5">
    <location>
        <position position="353"/>
    </location>
</feature>
<keyword evidence="1 5" id="KW-0489">Methyltransferase</keyword>
<dbReference type="EMBL" id="WBVQ01000001">
    <property type="protein sequence ID" value="KAB2817636.1"/>
    <property type="molecule type" value="Genomic_DNA"/>
</dbReference>
<dbReference type="InterPro" id="IPR049560">
    <property type="entry name" value="MeTrfase_RsmB-F_NOP2_cat"/>
</dbReference>
<dbReference type="GO" id="GO:0003723">
    <property type="term" value="F:RNA binding"/>
    <property type="evidence" value="ECO:0007669"/>
    <property type="project" value="UniProtKB-UniRule"/>
</dbReference>
<dbReference type="InterPro" id="IPR001678">
    <property type="entry name" value="MeTrfase_RsmB-F_NOP2_dom"/>
</dbReference>
<evidence type="ECO:0000256" key="1">
    <source>
        <dbReference type="ARBA" id="ARBA00022603"/>
    </source>
</evidence>
<dbReference type="SUPFAM" id="SSF53335">
    <property type="entry name" value="S-adenosyl-L-methionine-dependent methyltransferases"/>
    <property type="match status" value="1"/>
</dbReference>
<feature type="domain" description="SAM-dependent MTase RsmB/NOP-type" evidence="6">
    <location>
        <begin position="141"/>
        <end position="400"/>
    </location>
</feature>
<feature type="binding site" evidence="5">
    <location>
        <position position="255"/>
    </location>
    <ligand>
        <name>S-adenosyl-L-methionine</name>
        <dbReference type="ChEBI" id="CHEBI:59789"/>
    </ligand>
</feature>
<keyword evidence="8" id="KW-1185">Reference proteome</keyword>